<feature type="domain" description="TLC" evidence="7">
    <location>
        <begin position="69"/>
        <end position="270"/>
    </location>
</feature>
<dbReference type="Proteomes" id="UP000182444">
    <property type="component" value="Chromosome 1B"/>
</dbReference>
<dbReference type="InterPro" id="IPR006634">
    <property type="entry name" value="TLC-dom"/>
</dbReference>
<feature type="transmembrane region" description="Helical" evidence="6">
    <location>
        <begin position="194"/>
        <end position="217"/>
    </location>
</feature>
<dbReference type="GO" id="GO:0005783">
    <property type="term" value="C:endoplasmic reticulum"/>
    <property type="evidence" value="ECO:0007669"/>
    <property type="project" value="TreeGrafter"/>
</dbReference>
<feature type="transmembrane region" description="Helical" evidence="6">
    <location>
        <begin position="237"/>
        <end position="258"/>
    </location>
</feature>
<dbReference type="OMA" id="MPVYYSH"/>
<dbReference type="AlphaFoldDB" id="A0A1H6PRY5"/>
<protein>
    <submittedName>
        <fullName evidence="9">TLC domain-domain-containing protein</fullName>
    </submittedName>
</protein>
<evidence type="ECO:0000259" key="7">
    <source>
        <dbReference type="PROSITE" id="PS50922"/>
    </source>
</evidence>
<evidence type="ECO:0000256" key="4">
    <source>
        <dbReference type="ARBA" id="ARBA00023136"/>
    </source>
</evidence>
<comment type="subcellular location">
    <subcellularLocation>
        <location evidence="1">Membrane</location>
        <topology evidence="1">Multi-pass membrane protein</topology>
    </subcellularLocation>
</comment>
<feature type="transmembrane region" description="Helical" evidence="6">
    <location>
        <begin position="72"/>
        <end position="93"/>
    </location>
</feature>
<evidence type="ECO:0000256" key="3">
    <source>
        <dbReference type="ARBA" id="ARBA00022989"/>
    </source>
</evidence>
<dbReference type="Pfam" id="PF03798">
    <property type="entry name" value="TRAM_LAG1_CLN8"/>
    <property type="match status" value="1"/>
</dbReference>
<feature type="transmembrane region" description="Helical" evidence="6">
    <location>
        <begin position="37"/>
        <end position="60"/>
    </location>
</feature>
<evidence type="ECO:0000313" key="10">
    <source>
        <dbReference type="Proteomes" id="UP000182444"/>
    </source>
</evidence>
<keyword evidence="2 5" id="KW-0812">Transmembrane</keyword>
<evidence type="ECO:0000256" key="1">
    <source>
        <dbReference type="ARBA" id="ARBA00004141"/>
    </source>
</evidence>
<dbReference type="PROSITE" id="PS50922">
    <property type="entry name" value="TLC"/>
    <property type="match status" value="1"/>
</dbReference>
<sequence length="284" mass="32723">MQTDPLAFLTPQPLVDILQPYCEKIGFKYLAPHVHEIFLAFSFYQMLFLLSGQLSPIIWGKQLRSLSAKNRIDFDIHIVSQFQAFIVVPLAFLCFNDPILSANIITAYTPWTGFLGSLATGYFVWDLIICARYVNLFGVGFLLHAICALFVFVQGFRPYVMGMMGHFLMFEMSTPFVNMNWFVSRLPKGTFPPWFEAANGIALMTVFFGCRIIWGNYWSYVTITNMWKPEIRAQYPIWLPVLNTTSNLTLVSLNFFWFSKMIRILLKKINGSKKDAKVDAHKLD</sequence>
<name>A0A1H6PRY5_YARLL</name>
<dbReference type="VEuPathDB" id="FungiDB:YALI1_B02781g"/>
<dbReference type="EMBL" id="CP017554">
    <property type="protein sequence ID" value="AOW01092.1"/>
    <property type="molecule type" value="Genomic_DNA"/>
</dbReference>
<dbReference type="OrthoDB" id="10266980at2759"/>
<reference evidence="9 11" key="2">
    <citation type="submission" date="2018-07" db="EMBL/GenBank/DDBJ databases">
        <title>Draft Genome Assemblies for Five Robust Yarrowia lipolytica Strains Exhibiting High Lipid Production and Pentose Sugar Utilization and Sugar Alcohol Secretion from Undetoxified Lignocellulosic Biomass Hydrolysates.</title>
        <authorList>
            <consortium name="DOE Joint Genome Institute"/>
            <person name="Walker C."/>
            <person name="Ryu S."/>
            <person name="Na H."/>
            <person name="Zane M."/>
            <person name="LaButti K."/>
            <person name="Lipzen A."/>
            <person name="Haridas S."/>
            <person name="Barry K."/>
            <person name="Grigoriev I.V."/>
            <person name="Quarterman J."/>
            <person name="Slininger P."/>
            <person name="Dien B."/>
            <person name="Trinh C.T."/>
        </authorList>
    </citation>
    <scope>NUCLEOTIDE SEQUENCE [LARGE SCALE GENOMIC DNA]</scope>
    <source>
        <strain evidence="9 11">YB392</strain>
    </source>
</reference>
<organism evidence="8 10">
    <name type="scientific">Yarrowia lipolytica</name>
    <name type="common">Candida lipolytica</name>
    <dbReference type="NCBI Taxonomy" id="4952"/>
    <lineage>
        <taxon>Eukaryota</taxon>
        <taxon>Fungi</taxon>
        <taxon>Dikarya</taxon>
        <taxon>Ascomycota</taxon>
        <taxon>Saccharomycotina</taxon>
        <taxon>Dipodascomycetes</taxon>
        <taxon>Dipodascales</taxon>
        <taxon>Dipodascales incertae sedis</taxon>
        <taxon>Yarrowia</taxon>
    </lineage>
</organism>
<evidence type="ECO:0000256" key="2">
    <source>
        <dbReference type="ARBA" id="ARBA00022692"/>
    </source>
</evidence>
<evidence type="ECO:0000313" key="11">
    <source>
        <dbReference type="Proteomes" id="UP000256601"/>
    </source>
</evidence>
<reference evidence="8 10" key="1">
    <citation type="journal article" date="2016" name="PLoS ONE">
        <title>Sequence Assembly of Yarrowia lipolytica Strain W29/CLIB89 Shows Transposable Element Diversity.</title>
        <authorList>
            <person name="Magnan C."/>
            <person name="Yu J."/>
            <person name="Chang I."/>
            <person name="Jahn E."/>
            <person name="Kanomata Y."/>
            <person name="Wu J."/>
            <person name="Zeller M."/>
            <person name="Oakes M."/>
            <person name="Baldi P."/>
            <person name="Sandmeyer S."/>
        </authorList>
    </citation>
    <scope>NUCLEOTIDE SEQUENCE [LARGE SCALE GENOMIC DNA]</scope>
    <source>
        <strain evidence="8">CLIB89</strain>
        <strain evidence="10">CLIB89(W29)</strain>
    </source>
</reference>
<evidence type="ECO:0000313" key="9">
    <source>
        <dbReference type="EMBL" id="RDW25926.1"/>
    </source>
</evidence>
<dbReference type="GO" id="GO:0016020">
    <property type="term" value="C:membrane"/>
    <property type="evidence" value="ECO:0007669"/>
    <property type="project" value="UniProtKB-SubCell"/>
</dbReference>
<keyword evidence="3 6" id="KW-1133">Transmembrane helix</keyword>
<dbReference type="InterPro" id="IPR050846">
    <property type="entry name" value="TLCD"/>
</dbReference>
<dbReference type="GO" id="GO:0055088">
    <property type="term" value="P:lipid homeostasis"/>
    <property type="evidence" value="ECO:0007669"/>
    <property type="project" value="TreeGrafter"/>
</dbReference>
<feature type="transmembrane region" description="Helical" evidence="6">
    <location>
        <begin position="105"/>
        <end position="125"/>
    </location>
</feature>
<dbReference type="EMBL" id="KZ857335">
    <property type="protein sequence ID" value="RDW25926.1"/>
    <property type="molecule type" value="Genomic_DNA"/>
</dbReference>
<dbReference type="RefSeq" id="XP_500400.1">
    <property type="nucleotide sequence ID" value="XM_500400.1"/>
</dbReference>
<keyword evidence="4 5" id="KW-0472">Membrane</keyword>
<dbReference type="GeneID" id="2907133"/>
<dbReference type="eggNOG" id="KOG4561">
    <property type="taxonomic scope" value="Eukaryota"/>
</dbReference>
<gene>
    <name evidence="9" type="ORF">B0I71DRAFT_36604</name>
    <name evidence="8" type="ORF">YALI1_B02781g</name>
</gene>
<dbReference type="VEuPathDB" id="FungiDB:YALI0_B01804g"/>
<evidence type="ECO:0000256" key="6">
    <source>
        <dbReference type="SAM" id="Phobius"/>
    </source>
</evidence>
<feature type="transmembrane region" description="Helical" evidence="6">
    <location>
        <begin position="132"/>
        <end position="153"/>
    </location>
</feature>
<accession>A0A1H6PRY5</accession>
<dbReference type="PANTHER" id="PTHR13439">
    <property type="entry name" value="CT120 PROTEIN"/>
    <property type="match status" value="1"/>
</dbReference>
<dbReference type="SMART" id="SM00724">
    <property type="entry name" value="TLC"/>
    <property type="match status" value="1"/>
</dbReference>
<dbReference type="Proteomes" id="UP000256601">
    <property type="component" value="Unassembled WGS sequence"/>
</dbReference>
<proteinExistence type="predicted"/>
<evidence type="ECO:0000313" key="8">
    <source>
        <dbReference type="EMBL" id="AOW01092.1"/>
    </source>
</evidence>
<dbReference type="PANTHER" id="PTHR13439:SF0">
    <property type="entry name" value="TOPOISOMERASE I DAMAGE AFFECTED PROTEIN 4"/>
    <property type="match status" value="1"/>
</dbReference>
<evidence type="ECO:0000256" key="5">
    <source>
        <dbReference type="PROSITE-ProRule" id="PRU00205"/>
    </source>
</evidence>
<dbReference type="KEGG" id="yli:2907133"/>